<accession>A0A7D5W2V9</accession>
<sequence>MLYKQISKKKNDNVDYNAIKVQKNELLLRFQQAKKKAEQDSQLLVK</sequence>
<proteinExistence type="predicted"/>
<dbReference type="AlphaFoldDB" id="A0A7D5W2V9"/>
<protein>
    <submittedName>
        <fullName evidence="1">Uncharacterized protein</fullName>
    </submittedName>
</protein>
<reference evidence="1" key="1">
    <citation type="submission" date="2020-07" db="EMBL/GenBank/DDBJ databases">
        <title>Hypervirulent multi-drug resistant Proteus mirabilis strain with mosaic plasmid.</title>
        <authorList>
            <person name="Shelenkov A."/>
            <person name="Mikhaylova Y.V."/>
            <person name="Yanushevich Y.G."/>
            <person name="Petrova L."/>
            <person name="Fomina V."/>
            <person name="Zamyatin M."/>
            <person name="Shagin D."/>
        </authorList>
    </citation>
    <scope>NUCLEOTIDE SEQUENCE</scope>
    <source>
        <strain evidence="1">CriePir89</strain>
    </source>
</reference>
<evidence type="ECO:0000313" key="1">
    <source>
        <dbReference type="EMBL" id="QLJ17469.1"/>
    </source>
</evidence>
<gene>
    <name evidence="1" type="ORF">HZ283_05160</name>
</gene>
<name>A0A7D5W2V9_PROMI</name>
<dbReference type="EMBL" id="CP059056">
    <property type="protein sequence ID" value="QLJ17469.1"/>
    <property type="molecule type" value="Genomic_DNA"/>
</dbReference>
<dbReference type="RefSeq" id="WP_162492994.1">
    <property type="nucleotide sequence ID" value="NZ_ABFCQN020000008.1"/>
</dbReference>
<organism evidence="1">
    <name type="scientific">Proteus mirabilis</name>
    <dbReference type="NCBI Taxonomy" id="584"/>
    <lineage>
        <taxon>Bacteria</taxon>
        <taxon>Pseudomonadati</taxon>
        <taxon>Pseudomonadota</taxon>
        <taxon>Gammaproteobacteria</taxon>
        <taxon>Enterobacterales</taxon>
        <taxon>Morganellaceae</taxon>
        <taxon>Proteus</taxon>
    </lineage>
</organism>